<dbReference type="AlphaFoldDB" id="A0A8J3NW93"/>
<evidence type="ECO:0000313" key="5">
    <source>
        <dbReference type="Proteomes" id="UP000619293"/>
    </source>
</evidence>
<gene>
    <name evidence="4" type="ORF">Cch02nite_82110</name>
</gene>
<protein>
    <recommendedName>
        <fullName evidence="3">Fido domain-containing protein</fullName>
    </recommendedName>
</protein>
<evidence type="ECO:0000259" key="3">
    <source>
        <dbReference type="PROSITE" id="PS51459"/>
    </source>
</evidence>
<evidence type="ECO:0000313" key="4">
    <source>
        <dbReference type="EMBL" id="GIF94767.1"/>
    </source>
</evidence>
<feature type="active site" evidence="1">
    <location>
        <position position="174"/>
    </location>
</feature>
<dbReference type="SUPFAM" id="SSF140931">
    <property type="entry name" value="Fic-like"/>
    <property type="match status" value="1"/>
</dbReference>
<comment type="caution">
    <text evidence="4">The sequence shown here is derived from an EMBL/GenBank/DDBJ whole genome shotgun (WGS) entry which is preliminary data.</text>
</comment>
<proteinExistence type="predicted"/>
<feature type="domain" description="Fido" evidence="3">
    <location>
        <begin position="73"/>
        <end position="231"/>
    </location>
</feature>
<evidence type="ECO:0000256" key="2">
    <source>
        <dbReference type="PIRSR" id="PIRSR640198-2"/>
    </source>
</evidence>
<dbReference type="Gene3D" id="1.10.3290.10">
    <property type="entry name" value="Fido-like domain"/>
    <property type="match status" value="1"/>
</dbReference>
<dbReference type="InterPro" id="IPR003812">
    <property type="entry name" value="Fido"/>
</dbReference>
<dbReference type="Pfam" id="PF02661">
    <property type="entry name" value="Fic"/>
    <property type="match status" value="1"/>
</dbReference>
<feature type="binding site" evidence="2">
    <location>
        <begin position="178"/>
        <end position="185"/>
    </location>
    <ligand>
        <name>ATP</name>
        <dbReference type="ChEBI" id="CHEBI:30616"/>
    </ligand>
</feature>
<keyword evidence="5" id="KW-1185">Reference proteome</keyword>
<dbReference type="PANTHER" id="PTHR13504:SF38">
    <property type="entry name" value="FIDO DOMAIN-CONTAINING PROTEIN"/>
    <property type="match status" value="1"/>
</dbReference>
<dbReference type="PROSITE" id="PS51459">
    <property type="entry name" value="FIDO"/>
    <property type="match status" value="1"/>
</dbReference>
<keyword evidence="2" id="KW-0547">Nucleotide-binding</keyword>
<evidence type="ECO:0000256" key="1">
    <source>
        <dbReference type="PIRSR" id="PIRSR640198-1"/>
    </source>
</evidence>
<dbReference type="GO" id="GO:0005524">
    <property type="term" value="F:ATP binding"/>
    <property type="evidence" value="ECO:0007669"/>
    <property type="project" value="UniProtKB-KW"/>
</dbReference>
<sequence length="429" mass="47470">MACAAVVSILSREAAAETGAVENLYSLSTGDTRTIATQAEGWEELLPESMGHFLDQVNAYELIREASKQKLPVTAGLIRDIHKTVCATQTHYTGHVLGPGGILAPVKLLLKHGEYKEHPNHVIDRHGRQFSYAPVLDTPIEIQRFVDELDTLEFQRAHPVVKAAYAHYSFVRIHPFADGNGRVARALASYFTYQLCDLPLVVYADRKQTYRQALEAADLGRYQGITTYMTDLLIDAAGRARQELRIATHTTPSTYVSAMLDLVTGTGDLTVEDTEKVGNRFWEAFVAELKSSVATALIRTDGTITYTISRSDEYSQPGLWITAIVTRGAEVSVTQSCQLEISRDMAVRSMFKIRWDHPETDMVHESLALRFDDLHPTISDGAQARIKLAAEDVVGALCQKLFTELKSALGRAGYDNHFIDPAKNATNAI</sequence>
<keyword evidence="2" id="KW-0067">ATP-binding</keyword>
<dbReference type="PANTHER" id="PTHR13504">
    <property type="entry name" value="FIDO DOMAIN-CONTAINING PROTEIN DDB_G0283145"/>
    <property type="match status" value="1"/>
</dbReference>
<name>A0A8J3NW93_9ACTN</name>
<reference evidence="4 5" key="1">
    <citation type="submission" date="2021-01" db="EMBL/GenBank/DDBJ databases">
        <title>Whole genome shotgun sequence of Catellatospora chokoriensis NBRC 107358.</title>
        <authorList>
            <person name="Komaki H."/>
            <person name="Tamura T."/>
        </authorList>
    </citation>
    <scope>NUCLEOTIDE SEQUENCE [LARGE SCALE GENOMIC DNA]</scope>
    <source>
        <strain evidence="4 5">NBRC 107358</strain>
    </source>
</reference>
<dbReference type="Proteomes" id="UP000619293">
    <property type="component" value="Unassembled WGS sequence"/>
</dbReference>
<dbReference type="EMBL" id="BONG01000117">
    <property type="protein sequence ID" value="GIF94767.1"/>
    <property type="molecule type" value="Genomic_DNA"/>
</dbReference>
<organism evidence="4 5">
    <name type="scientific">Catellatospora chokoriensis</name>
    <dbReference type="NCBI Taxonomy" id="310353"/>
    <lineage>
        <taxon>Bacteria</taxon>
        <taxon>Bacillati</taxon>
        <taxon>Actinomycetota</taxon>
        <taxon>Actinomycetes</taxon>
        <taxon>Micromonosporales</taxon>
        <taxon>Micromonosporaceae</taxon>
        <taxon>Catellatospora</taxon>
    </lineage>
</organism>
<dbReference type="InterPro" id="IPR040198">
    <property type="entry name" value="Fido_containing"/>
</dbReference>
<accession>A0A8J3NW93</accession>
<dbReference type="InterPro" id="IPR036597">
    <property type="entry name" value="Fido-like_dom_sf"/>
</dbReference>